<dbReference type="AlphaFoldDB" id="A0A4U1L388"/>
<dbReference type="SUPFAM" id="SSF50630">
    <property type="entry name" value="Acid proteases"/>
    <property type="match status" value="1"/>
</dbReference>
<comment type="caution">
    <text evidence="2">The sequence shown here is derived from an EMBL/GenBank/DDBJ whole genome shotgun (WGS) entry which is preliminary data.</text>
</comment>
<dbReference type="Proteomes" id="UP000309138">
    <property type="component" value="Unassembled WGS sequence"/>
</dbReference>
<keyword evidence="3" id="KW-1185">Reference proteome</keyword>
<dbReference type="InterPro" id="IPR036034">
    <property type="entry name" value="PDZ_sf"/>
</dbReference>
<organism evidence="2 3">
    <name type="scientific">Sphingomonas baiyangensis</name>
    <dbReference type="NCBI Taxonomy" id="2572576"/>
    <lineage>
        <taxon>Bacteria</taxon>
        <taxon>Pseudomonadati</taxon>
        <taxon>Pseudomonadota</taxon>
        <taxon>Alphaproteobacteria</taxon>
        <taxon>Sphingomonadales</taxon>
        <taxon>Sphingomonadaceae</taxon>
        <taxon>Sphingomonas</taxon>
    </lineage>
</organism>
<dbReference type="Gene3D" id="2.30.42.10">
    <property type="match status" value="1"/>
</dbReference>
<feature type="chain" id="PRO_5020842249" description="PDZ domain-containing protein" evidence="1">
    <location>
        <begin position="26"/>
        <end position="400"/>
    </location>
</feature>
<dbReference type="SUPFAM" id="SSF50156">
    <property type="entry name" value="PDZ domain-like"/>
    <property type="match status" value="1"/>
</dbReference>
<evidence type="ECO:0000256" key="1">
    <source>
        <dbReference type="SAM" id="SignalP"/>
    </source>
</evidence>
<name>A0A4U1L388_9SPHN</name>
<evidence type="ECO:0008006" key="4">
    <source>
        <dbReference type="Google" id="ProtNLM"/>
    </source>
</evidence>
<dbReference type="Pfam" id="PF13650">
    <property type="entry name" value="Asp_protease_2"/>
    <property type="match status" value="1"/>
</dbReference>
<dbReference type="RefSeq" id="WP_136943284.1">
    <property type="nucleotide sequence ID" value="NZ_SWKR01000002.1"/>
</dbReference>
<proteinExistence type="predicted"/>
<evidence type="ECO:0000313" key="3">
    <source>
        <dbReference type="Proteomes" id="UP000309138"/>
    </source>
</evidence>
<dbReference type="EMBL" id="SWKR01000002">
    <property type="protein sequence ID" value="TKD51339.1"/>
    <property type="molecule type" value="Genomic_DNA"/>
</dbReference>
<dbReference type="InterPro" id="IPR021109">
    <property type="entry name" value="Peptidase_aspartic_dom_sf"/>
</dbReference>
<gene>
    <name evidence="2" type="ORF">FBR43_11685</name>
</gene>
<dbReference type="OrthoDB" id="7547925at2"/>
<evidence type="ECO:0000313" key="2">
    <source>
        <dbReference type="EMBL" id="TKD51339.1"/>
    </source>
</evidence>
<accession>A0A4U1L388</accession>
<feature type="signal peptide" evidence="1">
    <location>
        <begin position="1"/>
        <end position="25"/>
    </location>
</feature>
<dbReference type="Gene3D" id="2.40.70.10">
    <property type="entry name" value="Acid Proteases"/>
    <property type="match status" value="2"/>
</dbReference>
<sequence>MRAVAILAGLLLVGAASPVPPQRTAAPPPATDVMLARDTDTRWVPFELTPGNQLRFDLEIDGRRASAILDTGVSYTVASRAFAGAAGLTPASGRQRADAVGGAVPIGWAAIERIGFGGLTRTGGRVAIVDLKAIATGSAAPVDLLVGSDILSCCALDIDFDAGRFRLLPSGRLPFPGASAPLSLSPQSRVFVSEATIAGRRVRPLIVDTGDGAALTLSRGAWNAVGVKPAGLTSAVAFGLGGTIRTDMTILPTLAVGAQPMREIELRIEPKAGFSDQTSTAGRIGSGLLQRYRVLMDPRAGHMVFAPGTRAAAPPIRSTSGLLVGYDTGRLRVLHVMRGSPAAAAGWQDGEQICTVDDVPVPTIADGSVDTAWSAGEPGRVIRFGMCDGATRTLTLRRFY</sequence>
<protein>
    <recommendedName>
        <fullName evidence="4">PDZ domain-containing protein</fullName>
    </recommendedName>
</protein>
<reference evidence="2 3" key="1">
    <citation type="submission" date="2019-04" db="EMBL/GenBank/DDBJ databases">
        <authorList>
            <person name="Yang Y."/>
            <person name="Wei D."/>
        </authorList>
    </citation>
    <scope>NUCLEOTIDE SEQUENCE [LARGE SCALE GENOMIC DNA]</scope>
    <source>
        <strain evidence="2 3">L-1-4w-11</strain>
    </source>
</reference>
<keyword evidence="1" id="KW-0732">Signal</keyword>